<evidence type="ECO:0000313" key="2">
    <source>
        <dbReference type="Proteomes" id="UP001160499"/>
    </source>
</evidence>
<reference evidence="1 2" key="1">
    <citation type="submission" date="2023-04" db="EMBL/GenBank/DDBJ databases">
        <title>Forest soil microbial communities from Buena Vista Peninsula, Colon Province, Panama.</title>
        <authorList>
            <person name="Bouskill N."/>
        </authorList>
    </citation>
    <scope>NUCLEOTIDE SEQUENCE [LARGE SCALE GENOMIC DNA]</scope>
    <source>
        <strain evidence="1 2">GGS1</strain>
    </source>
</reference>
<protein>
    <submittedName>
        <fullName evidence="1">CDGSH-type Zn-finger protein</fullName>
    </submittedName>
</protein>
<gene>
    <name evidence="1" type="ORF">M2283_004160</name>
</gene>
<evidence type="ECO:0000313" key="1">
    <source>
        <dbReference type="EMBL" id="MDH6216842.1"/>
    </source>
</evidence>
<comment type="caution">
    <text evidence="1">The sequence shown here is derived from an EMBL/GenBank/DDBJ whole genome shotgun (WGS) entry which is preliminary data.</text>
</comment>
<dbReference type="EMBL" id="JARXVH010000006">
    <property type="protein sequence ID" value="MDH6216842.1"/>
    <property type="molecule type" value="Genomic_DNA"/>
</dbReference>
<dbReference type="Proteomes" id="UP001160499">
    <property type="component" value="Unassembled WGS sequence"/>
</dbReference>
<accession>A0ABT6LKK2</accession>
<proteinExistence type="predicted"/>
<keyword evidence="2" id="KW-1185">Reference proteome</keyword>
<name>A0ABT6LKK2_9ACTN</name>
<organism evidence="1 2">
    <name type="scientific">Streptomyces pseudovenezuelae</name>
    <dbReference type="NCBI Taxonomy" id="67350"/>
    <lineage>
        <taxon>Bacteria</taxon>
        <taxon>Bacillati</taxon>
        <taxon>Actinomycetota</taxon>
        <taxon>Actinomycetes</taxon>
        <taxon>Kitasatosporales</taxon>
        <taxon>Streptomycetaceae</taxon>
        <taxon>Streptomyces</taxon>
        <taxon>Streptomyces aurantiacus group</taxon>
    </lineage>
</organism>
<sequence length="45" mass="4802">MTVLPWCGVDARTAMAYATRVSREEAVTCLCGGKVNHKCPICDGS</sequence>